<sequence length="50" mass="5406">MQAPCLWSWGKTLRICWVSFRPCGPGALFAGAQLLAVLYFASGGDQRTSS</sequence>
<dbReference type="Gramene" id="Pp3c6_14460V3.1">
    <property type="protein sequence ID" value="PAC:32976738.CDS.1"/>
    <property type="gene ID" value="Pp3c6_14460"/>
</dbReference>
<protein>
    <submittedName>
        <fullName evidence="1 2">Uncharacterized protein</fullName>
    </submittedName>
</protein>
<reference evidence="1 3" key="2">
    <citation type="journal article" date="2018" name="Plant J.">
        <title>The Physcomitrella patens chromosome-scale assembly reveals moss genome structure and evolution.</title>
        <authorList>
            <person name="Lang D."/>
            <person name="Ullrich K.K."/>
            <person name="Murat F."/>
            <person name="Fuchs J."/>
            <person name="Jenkins J."/>
            <person name="Haas F.B."/>
            <person name="Piednoel M."/>
            <person name="Gundlach H."/>
            <person name="Van Bel M."/>
            <person name="Meyberg R."/>
            <person name="Vives C."/>
            <person name="Morata J."/>
            <person name="Symeonidi A."/>
            <person name="Hiss M."/>
            <person name="Muchero W."/>
            <person name="Kamisugi Y."/>
            <person name="Saleh O."/>
            <person name="Blanc G."/>
            <person name="Decker E.L."/>
            <person name="van Gessel N."/>
            <person name="Grimwood J."/>
            <person name="Hayes R.D."/>
            <person name="Graham S.W."/>
            <person name="Gunter L.E."/>
            <person name="McDaniel S.F."/>
            <person name="Hoernstein S.N.W."/>
            <person name="Larsson A."/>
            <person name="Li F.W."/>
            <person name="Perroud P.F."/>
            <person name="Phillips J."/>
            <person name="Ranjan P."/>
            <person name="Rokshar D.S."/>
            <person name="Rothfels C.J."/>
            <person name="Schneider L."/>
            <person name="Shu S."/>
            <person name="Stevenson D.W."/>
            <person name="Thummler F."/>
            <person name="Tillich M."/>
            <person name="Villarreal Aguilar J.C."/>
            <person name="Widiez T."/>
            <person name="Wong G.K."/>
            <person name="Wymore A."/>
            <person name="Zhang Y."/>
            <person name="Zimmer A.D."/>
            <person name="Quatrano R.S."/>
            <person name="Mayer K.F.X."/>
            <person name="Goodstein D."/>
            <person name="Casacuberta J.M."/>
            <person name="Vandepoele K."/>
            <person name="Reski R."/>
            <person name="Cuming A.C."/>
            <person name="Tuskan G.A."/>
            <person name="Maumus F."/>
            <person name="Salse J."/>
            <person name="Schmutz J."/>
            <person name="Rensing S.A."/>
        </authorList>
    </citation>
    <scope>NUCLEOTIDE SEQUENCE [LARGE SCALE GENOMIC DNA]</scope>
    <source>
        <strain evidence="2 3">cv. Gransden 2004</strain>
    </source>
</reference>
<evidence type="ECO:0000313" key="1">
    <source>
        <dbReference type="EMBL" id="PNR52560.1"/>
    </source>
</evidence>
<evidence type="ECO:0000313" key="2">
    <source>
        <dbReference type="EnsemblPlants" id="PAC:32976738.CDS.1"/>
    </source>
</evidence>
<dbReference type="AlphaFoldDB" id="A0A2K1KFK0"/>
<dbReference type="Proteomes" id="UP000006727">
    <property type="component" value="Chromosome 6"/>
</dbReference>
<dbReference type="EMBL" id="ABEU02000006">
    <property type="protein sequence ID" value="PNR52560.1"/>
    <property type="molecule type" value="Genomic_DNA"/>
</dbReference>
<name>A0A2K1KFK0_PHYPA</name>
<reference evidence="2" key="3">
    <citation type="submission" date="2020-12" db="UniProtKB">
        <authorList>
            <consortium name="EnsemblPlants"/>
        </authorList>
    </citation>
    <scope>IDENTIFICATION</scope>
</reference>
<dbReference type="EnsemblPlants" id="Pp3c6_14460V3.1">
    <property type="protein sequence ID" value="PAC:32976738.CDS.1"/>
    <property type="gene ID" value="Pp3c6_14460"/>
</dbReference>
<gene>
    <name evidence="1" type="ORF">PHYPA_008934</name>
</gene>
<dbReference type="InParanoid" id="A0A2K1KFK0"/>
<accession>A0A2K1KFK0</accession>
<evidence type="ECO:0000313" key="3">
    <source>
        <dbReference type="Proteomes" id="UP000006727"/>
    </source>
</evidence>
<keyword evidence="3" id="KW-1185">Reference proteome</keyword>
<proteinExistence type="predicted"/>
<organism evidence="1">
    <name type="scientific">Physcomitrium patens</name>
    <name type="common">Spreading-leaved earth moss</name>
    <name type="synonym">Physcomitrella patens</name>
    <dbReference type="NCBI Taxonomy" id="3218"/>
    <lineage>
        <taxon>Eukaryota</taxon>
        <taxon>Viridiplantae</taxon>
        <taxon>Streptophyta</taxon>
        <taxon>Embryophyta</taxon>
        <taxon>Bryophyta</taxon>
        <taxon>Bryophytina</taxon>
        <taxon>Bryopsida</taxon>
        <taxon>Funariidae</taxon>
        <taxon>Funariales</taxon>
        <taxon>Funariaceae</taxon>
        <taxon>Physcomitrium</taxon>
    </lineage>
</organism>
<reference evidence="1 3" key="1">
    <citation type="journal article" date="2008" name="Science">
        <title>The Physcomitrella genome reveals evolutionary insights into the conquest of land by plants.</title>
        <authorList>
            <person name="Rensing S."/>
            <person name="Lang D."/>
            <person name="Zimmer A."/>
            <person name="Terry A."/>
            <person name="Salamov A."/>
            <person name="Shapiro H."/>
            <person name="Nishiyama T."/>
            <person name="Perroud P.-F."/>
            <person name="Lindquist E."/>
            <person name="Kamisugi Y."/>
            <person name="Tanahashi T."/>
            <person name="Sakakibara K."/>
            <person name="Fujita T."/>
            <person name="Oishi K."/>
            <person name="Shin-I T."/>
            <person name="Kuroki Y."/>
            <person name="Toyoda A."/>
            <person name="Suzuki Y."/>
            <person name="Hashimoto A."/>
            <person name="Yamaguchi K."/>
            <person name="Sugano A."/>
            <person name="Kohara Y."/>
            <person name="Fujiyama A."/>
            <person name="Anterola A."/>
            <person name="Aoki S."/>
            <person name="Ashton N."/>
            <person name="Barbazuk W.B."/>
            <person name="Barker E."/>
            <person name="Bennetzen J."/>
            <person name="Bezanilla M."/>
            <person name="Blankenship R."/>
            <person name="Cho S.H."/>
            <person name="Dutcher S."/>
            <person name="Estelle M."/>
            <person name="Fawcett J.A."/>
            <person name="Gundlach H."/>
            <person name="Hanada K."/>
            <person name="Heyl A."/>
            <person name="Hicks K.A."/>
            <person name="Hugh J."/>
            <person name="Lohr M."/>
            <person name="Mayer K."/>
            <person name="Melkozernov A."/>
            <person name="Murata T."/>
            <person name="Nelson D."/>
            <person name="Pils B."/>
            <person name="Prigge M."/>
            <person name="Reiss B."/>
            <person name="Renner T."/>
            <person name="Rombauts S."/>
            <person name="Rushton P."/>
            <person name="Sanderfoot A."/>
            <person name="Schween G."/>
            <person name="Shiu S.-H."/>
            <person name="Stueber K."/>
            <person name="Theodoulou F.L."/>
            <person name="Tu H."/>
            <person name="Van de Peer Y."/>
            <person name="Verrier P.J."/>
            <person name="Waters E."/>
            <person name="Wood A."/>
            <person name="Yang L."/>
            <person name="Cove D."/>
            <person name="Cuming A."/>
            <person name="Hasebe M."/>
            <person name="Lucas S."/>
            <person name="Mishler D.B."/>
            <person name="Reski R."/>
            <person name="Grigoriev I."/>
            <person name="Quatrano R.S."/>
            <person name="Boore J.L."/>
        </authorList>
    </citation>
    <scope>NUCLEOTIDE SEQUENCE [LARGE SCALE GENOMIC DNA]</scope>
    <source>
        <strain evidence="2 3">cv. Gransden 2004</strain>
    </source>
</reference>